<feature type="region of interest" description="Disordered" evidence="1">
    <location>
        <begin position="477"/>
        <end position="538"/>
    </location>
</feature>
<feature type="compositionally biased region" description="Polar residues" evidence="1">
    <location>
        <begin position="396"/>
        <end position="407"/>
    </location>
</feature>
<protein>
    <submittedName>
        <fullName evidence="2">Uncharacterized protein</fullName>
    </submittedName>
</protein>
<gene>
    <name evidence="2" type="ORF">F5890DRAFT_1585939</name>
</gene>
<name>A0AA38US28_9AGAR</name>
<reference evidence="2" key="1">
    <citation type="submission" date="2022-08" db="EMBL/GenBank/DDBJ databases">
        <authorList>
            <consortium name="DOE Joint Genome Institute"/>
            <person name="Min B."/>
            <person name="Riley R."/>
            <person name="Sierra-Patev S."/>
            <person name="Naranjo-Ortiz M."/>
            <person name="Looney B."/>
            <person name="Konkel Z."/>
            <person name="Slot J.C."/>
            <person name="Sakamoto Y."/>
            <person name="Steenwyk J.L."/>
            <person name="Rokas A."/>
            <person name="Carro J."/>
            <person name="Camarero S."/>
            <person name="Ferreira P."/>
            <person name="Molpeceres G."/>
            <person name="Ruiz-Duenas F.J."/>
            <person name="Serrano A."/>
            <person name="Henrissat B."/>
            <person name="Drula E."/>
            <person name="Hughes K.W."/>
            <person name="Mata J.L."/>
            <person name="Ishikawa N.K."/>
            <person name="Vargas-Isla R."/>
            <person name="Ushijima S."/>
            <person name="Smith C.A."/>
            <person name="Ahrendt S."/>
            <person name="Andreopoulos W."/>
            <person name="He G."/>
            <person name="Labutti K."/>
            <person name="Lipzen A."/>
            <person name="Ng V."/>
            <person name="Sandor L."/>
            <person name="Barry K."/>
            <person name="Martinez A.T."/>
            <person name="Xiao Y."/>
            <person name="Gibbons J.G."/>
            <person name="Terashima K."/>
            <person name="Hibbett D.S."/>
            <person name="Grigoriev I.V."/>
        </authorList>
    </citation>
    <scope>NUCLEOTIDE SEQUENCE</scope>
    <source>
        <strain evidence="2">TFB7829</strain>
    </source>
</reference>
<evidence type="ECO:0000313" key="3">
    <source>
        <dbReference type="Proteomes" id="UP001163850"/>
    </source>
</evidence>
<accession>A0AA38US28</accession>
<dbReference type="EMBL" id="MU801981">
    <property type="protein sequence ID" value="KAJ3984697.1"/>
    <property type="molecule type" value="Genomic_DNA"/>
</dbReference>
<evidence type="ECO:0000256" key="1">
    <source>
        <dbReference type="SAM" id="MobiDB-lite"/>
    </source>
</evidence>
<proteinExistence type="predicted"/>
<sequence>MGYASVALSYWIMHALVRIIQSSKCASLFKSFQEFSRERMDGLGLYKFCSVEDQEPLQIGNFDLNFVEWQLSFFEPATFLRYVNASPLVNYLFRLDHYPPQRVLRCIVSPKPAITRALVKDGVIIPAFRGKILRFCSWFHRLEMDFSFDSDVTAASTRPLFNYTSASSSSKQPTNPIATEFDVSSFKNDGFSDFTLDLSCLSNPSSPASSPPTPLASDNEMAILPTPSPSSPLLPQMGGNGPTPPETPSPKASSITRATSLMRMSLPAMKYIGRGTPIDPGRRSQWGGRKSEEVTEDGMLFSETRAHSLDSHNYPHRRSISSEWQAVSEPRALSPLHMDIDSSLERLTPNFLESLPESAKIQIQVDSDPTEWESLMKTVLGSSDNPSSSKPRSIDGATTSSRRSSQGPVPGLPQHPNGFDIVLGLNSALDLGLGLGKGMNFFDLGLIPDSGRDSPSVYSSAPESPDRILLPLEEKTSQAAQGVGAPKTNPDSRPMQEQEEEQGRKEPRQQELHSSEDGGSGSTSAETRAPAAAPFEPKAMHDFQRMHWWQKAVFRFRKVQKLIKAPGRM</sequence>
<dbReference type="Proteomes" id="UP001163850">
    <property type="component" value="Unassembled WGS sequence"/>
</dbReference>
<organism evidence="2 3">
    <name type="scientific">Lentinula detonsa</name>
    <dbReference type="NCBI Taxonomy" id="2804962"/>
    <lineage>
        <taxon>Eukaryota</taxon>
        <taxon>Fungi</taxon>
        <taxon>Dikarya</taxon>
        <taxon>Basidiomycota</taxon>
        <taxon>Agaricomycotina</taxon>
        <taxon>Agaricomycetes</taxon>
        <taxon>Agaricomycetidae</taxon>
        <taxon>Agaricales</taxon>
        <taxon>Marasmiineae</taxon>
        <taxon>Omphalotaceae</taxon>
        <taxon>Lentinula</taxon>
    </lineage>
</organism>
<feature type="compositionally biased region" description="Basic and acidic residues" evidence="1">
    <location>
        <begin position="501"/>
        <end position="516"/>
    </location>
</feature>
<feature type="region of interest" description="Disordered" evidence="1">
    <location>
        <begin position="271"/>
        <end position="291"/>
    </location>
</feature>
<comment type="caution">
    <text evidence="2">The sequence shown here is derived from an EMBL/GenBank/DDBJ whole genome shotgun (WGS) entry which is preliminary data.</text>
</comment>
<feature type="region of interest" description="Disordered" evidence="1">
    <location>
        <begin position="379"/>
        <end position="415"/>
    </location>
</feature>
<evidence type="ECO:0000313" key="2">
    <source>
        <dbReference type="EMBL" id="KAJ3984697.1"/>
    </source>
</evidence>
<feature type="compositionally biased region" description="Low complexity" evidence="1">
    <location>
        <begin position="382"/>
        <end position="391"/>
    </location>
</feature>
<feature type="region of interest" description="Disordered" evidence="1">
    <location>
        <begin position="203"/>
        <end position="255"/>
    </location>
</feature>
<dbReference type="AlphaFoldDB" id="A0AA38US28"/>